<gene>
    <name evidence="2" type="ORF">HaLaN_00156</name>
    <name evidence="3" type="ORF">HaLaN_26527</name>
</gene>
<name>A0A699Y6A3_HAELA</name>
<feature type="non-terminal residue" evidence="2">
    <location>
        <position position="1"/>
    </location>
</feature>
<dbReference type="EMBL" id="BLLF01003740">
    <property type="protein sequence ID" value="GFH28097.1"/>
    <property type="molecule type" value="Genomic_DNA"/>
</dbReference>
<evidence type="ECO:0000313" key="4">
    <source>
        <dbReference type="Proteomes" id="UP000485058"/>
    </source>
</evidence>
<organism evidence="2 4">
    <name type="scientific">Haematococcus lacustris</name>
    <name type="common">Green alga</name>
    <name type="synonym">Haematococcus pluvialis</name>
    <dbReference type="NCBI Taxonomy" id="44745"/>
    <lineage>
        <taxon>Eukaryota</taxon>
        <taxon>Viridiplantae</taxon>
        <taxon>Chlorophyta</taxon>
        <taxon>core chlorophytes</taxon>
        <taxon>Chlorophyceae</taxon>
        <taxon>CS clade</taxon>
        <taxon>Chlamydomonadales</taxon>
        <taxon>Haematococcaceae</taxon>
        <taxon>Haematococcus</taxon>
    </lineage>
</organism>
<keyword evidence="4" id="KW-1185">Reference proteome</keyword>
<evidence type="ECO:0000313" key="3">
    <source>
        <dbReference type="EMBL" id="GFH28097.1"/>
    </source>
</evidence>
<keyword evidence="1" id="KW-0472">Membrane</keyword>
<keyword evidence="1" id="KW-0812">Transmembrane</keyword>
<protein>
    <submittedName>
        <fullName evidence="2">Uncharacterized protein</fullName>
    </submittedName>
</protein>
<evidence type="ECO:0000313" key="2">
    <source>
        <dbReference type="EMBL" id="GFH05657.1"/>
    </source>
</evidence>
<feature type="transmembrane region" description="Helical" evidence="1">
    <location>
        <begin position="21"/>
        <end position="37"/>
    </location>
</feature>
<keyword evidence="1" id="KW-1133">Transmembrane helix</keyword>
<evidence type="ECO:0000256" key="1">
    <source>
        <dbReference type="SAM" id="Phobius"/>
    </source>
</evidence>
<comment type="caution">
    <text evidence="2">The sequence shown here is derived from an EMBL/GenBank/DDBJ whole genome shotgun (WGS) entry which is preliminary data.</text>
</comment>
<dbReference type="EMBL" id="BLLF01000005">
    <property type="protein sequence ID" value="GFH05657.1"/>
    <property type="molecule type" value="Genomic_DNA"/>
</dbReference>
<reference evidence="2 4" key="1">
    <citation type="submission" date="2020-02" db="EMBL/GenBank/DDBJ databases">
        <title>Draft genome sequence of Haematococcus lacustris strain NIES-144.</title>
        <authorList>
            <person name="Morimoto D."/>
            <person name="Nakagawa S."/>
            <person name="Yoshida T."/>
            <person name="Sawayama S."/>
        </authorList>
    </citation>
    <scope>NUCLEOTIDE SEQUENCE [LARGE SCALE GENOMIC DNA]</scope>
    <source>
        <strain evidence="2 4">NIES-144</strain>
    </source>
</reference>
<accession>A0A699Y6A3</accession>
<dbReference type="AlphaFoldDB" id="A0A699Y6A3"/>
<proteinExistence type="predicted"/>
<sequence>MHRRDKLEREFSWNLRHTVEIAYFIIGIGAAFGAMGIE</sequence>
<dbReference type="Proteomes" id="UP000485058">
    <property type="component" value="Unassembled WGS sequence"/>
</dbReference>